<evidence type="ECO:0000256" key="3">
    <source>
        <dbReference type="ARBA" id="ARBA00022475"/>
    </source>
</evidence>
<dbReference type="KEGG" id="pcw:110202828"/>
<dbReference type="GO" id="GO:0009966">
    <property type="term" value="P:regulation of signal transduction"/>
    <property type="evidence" value="ECO:0007669"/>
    <property type="project" value="InterPro"/>
</dbReference>
<feature type="signal peptide" evidence="14">
    <location>
        <begin position="1"/>
        <end position="22"/>
    </location>
</feature>
<evidence type="ECO:0000256" key="12">
    <source>
        <dbReference type="RuleBase" id="RU003519"/>
    </source>
</evidence>
<evidence type="ECO:0000256" key="7">
    <source>
        <dbReference type="ARBA" id="ARBA00023136"/>
    </source>
</evidence>
<evidence type="ECO:0000313" key="15">
    <source>
        <dbReference type="Proteomes" id="UP000515140"/>
    </source>
</evidence>
<evidence type="ECO:0000256" key="9">
    <source>
        <dbReference type="ARBA" id="ARBA00023207"/>
    </source>
</evidence>
<dbReference type="PANTHER" id="PTHR10822:SF24">
    <property type="entry name" value="GLYPICAN-2"/>
    <property type="match status" value="1"/>
</dbReference>
<evidence type="ECO:0000256" key="8">
    <source>
        <dbReference type="ARBA" id="ARBA00023180"/>
    </source>
</evidence>
<dbReference type="GO" id="GO:0005886">
    <property type="term" value="C:plasma membrane"/>
    <property type="evidence" value="ECO:0007669"/>
    <property type="project" value="UniProtKB-SubCell"/>
</dbReference>
<dbReference type="GO" id="GO:0007224">
    <property type="term" value="P:smoothened signaling pathway"/>
    <property type="evidence" value="ECO:0007669"/>
    <property type="project" value="TreeGrafter"/>
</dbReference>
<dbReference type="Proteomes" id="UP000515140">
    <property type="component" value="Unplaced"/>
</dbReference>
<keyword evidence="3" id="KW-1003">Cell membrane</keyword>
<keyword evidence="15" id="KW-1185">Reference proteome</keyword>
<dbReference type="GO" id="GO:0016477">
    <property type="term" value="P:cell migration"/>
    <property type="evidence" value="ECO:0007669"/>
    <property type="project" value="TreeGrafter"/>
</dbReference>
<keyword evidence="9 12" id="KW-0357">Heparan sulfate</keyword>
<evidence type="ECO:0000256" key="5">
    <source>
        <dbReference type="ARBA" id="ARBA00022729"/>
    </source>
</evidence>
<dbReference type="InterPro" id="IPR001863">
    <property type="entry name" value="Glypican"/>
</dbReference>
<dbReference type="InParanoid" id="A0A6P5JKV1"/>
<dbReference type="GO" id="GO:1905475">
    <property type="term" value="P:regulation of protein localization to membrane"/>
    <property type="evidence" value="ECO:0007669"/>
    <property type="project" value="TreeGrafter"/>
</dbReference>
<dbReference type="Pfam" id="PF01153">
    <property type="entry name" value="Glypican"/>
    <property type="match status" value="1"/>
</dbReference>
<accession>A0A6P5JKV1</accession>
<dbReference type="RefSeq" id="XP_020834840.1">
    <property type="nucleotide sequence ID" value="XM_020979181.1"/>
</dbReference>
<keyword evidence="7 12" id="KW-0472">Membrane</keyword>
<comment type="subcellular location">
    <subcellularLocation>
        <location evidence="1 12">Cell membrane</location>
        <topology evidence="1 12">Lipid-anchor</topology>
        <topology evidence="1 12">GPI-anchor</topology>
    </subcellularLocation>
</comment>
<dbReference type="GO" id="GO:0005576">
    <property type="term" value="C:extracellular region"/>
    <property type="evidence" value="ECO:0007669"/>
    <property type="project" value="TreeGrafter"/>
</dbReference>
<organism evidence="15 16">
    <name type="scientific">Phascolarctos cinereus</name>
    <name type="common">Koala</name>
    <dbReference type="NCBI Taxonomy" id="38626"/>
    <lineage>
        <taxon>Eukaryota</taxon>
        <taxon>Metazoa</taxon>
        <taxon>Chordata</taxon>
        <taxon>Craniata</taxon>
        <taxon>Vertebrata</taxon>
        <taxon>Euteleostomi</taxon>
        <taxon>Mammalia</taxon>
        <taxon>Metatheria</taxon>
        <taxon>Diprotodontia</taxon>
        <taxon>Phascolarctidae</taxon>
        <taxon>Phascolarctos</taxon>
    </lineage>
</organism>
<evidence type="ECO:0000256" key="14">
    <source>
        <dbReference type="SAM" id="SignalP"/>
    </source>
</evidence>
<comment type="similarity">
    <text evidence="2 11">Belongs to the glypican family.</text>
</comment>
<keyword evidence="10 12" id="KW-0449">Lipoprotein</keyword>
<evidence type="ECO:0000256" key="6">
    <source>
        <dbReference type="ARBA" id="ARBA00022974"/>
    </source>
</evidence>
<dbReference type="CTD" id="221914"/>
<dbReference type="AlphaFoldDB" id="A0A6P5JKV1"/>
<evidence type="ECO:0000256" key="11">
    <source>
        <dbReference type="RuleBase" id="RU003518"/>
    </source>
</evidence>
<evidence type="ECO:0000256" key="1">
    <source>
        <dbReference type="ARBA" id="ARBA00004609"/>
    </source>
</evidence>
<feature type="region of interest" description="Disordered" evidence="13">
    <location>
        <begin position="514"/>
        <end position="543"/>
    </location>
</feature>
<reference evidence="16" key="1">
    <citation type="submission" date="2025-08" db="UniProtKB">
        <authorList>
            <consortium name="RefSeq"/>
        </authorList>
    </citation>
    <scope>IDENTIFICATION</scope>
    <source>
        <tissue evidence="16">Spleen</tissue>
    </source>
</reference>
<name>A0A6P5JKV1_PHACI</name>
<evidence type="ECO:0000256" key="2">
    <source>
        <dbReference type="ARBA" id="ARBA00010260"/>
    </source>
</evidence>
<keyword evidence="5 14" id="KW-0732">Signal</keyword>
<dbReference type="GeneID" id="110202828"/>
<dbReference type="PANTHER" id="PTHR10822">
    <property type="entry name" value="GLYPICAN"/>
    <property type="match status" value="1"/>
</dbReference>
<dbReference type="GO" id="GO:0098552">
    <property type="term" value="C:side of membrane"/>
    <property type="evidence" value="ECO:0007669"/>
    <property type="project" value="UniProtKB-KW"/>
</dbReference>
<dbReference type="GO" id="GO:0045202">
    <property type="term" value="C:synapse"/>
    <property type="evidence" value="ECO:0007669"/>
    <property type="project" value="TreeGrafter"/>
</dbReference>
<dbReference type="GO" id="GO:0009986">
    <property type="term" value="C:cell surface"/>
    <property type="evidence" value="ECO:0007669"/>
    <property type="project" value="TreeGrafter"/>
</dbReference>
<evidence type="ECO:0000313" key="16">
    <source>
        <dbReference type="RefSeq" id="XP_020834840.1"/>
    </source>
</evidence>
<keyword evidence="4 12" id="KW-0336">GPI-anchor</keyword>
<comment type="function">
    <text evidence="12">Cell surface proteoglycan.</text>
</comment>
<dbReference type="FunCoup" id="A0A6P5JKV1">
    <property type="interactions" value="347"/>
</dbReference>
<sequence>MSSLRPLLLLLLPLCPGPGGEAKATRSCAETRQVLGARGYSLSLLPPTLISGEHLRVCPQEYTCCSSETEQKLTRETEDTFRGLVEESGSFLVHTLAAQHRKFNEFFQELLSASERSLSQLFSRSYGRLFVQHAPVFSELFSQLRGHYRGTSAGLDDALSEFWAQLLERAFPLLHPQYSFPPDYLLCLARLSASPNGQLQPFGDSPRRLRLQVTRALVAARAFIQGLATGRDVVSSALKVSMSEGCVQAVMRLTGCPLCQGAPSLRPCRGFCLNVARGCLSRGGLEPDWGSYLDTLLLLAERLQGPFSFELASESIGVKISEGLMFLQENSVGISAQVFQRCGGPHPAPVRSRRAPSPQDEVNQLWSFPPEEEWPTTAAGTNLPRLVWELRERLQRVRGFWTGLPLTLCGDPRMSMDVTEEAMPCWTGAGWGRYFPPVVGNSLAEQIKNPELEVDISGPSLSTRRQRLQLRAATARMRAAALGHDLDLQDADEDASGSGGGQHYADDWTARAAAVAPPARPPRRDTPVGKGSGGSSRYNHNGARSRVASRNLPTHPFILLLLPIALVLLGPW</sequence>
<evidence type="ECO:0000256" key="4">
    <source>
        <dbReference type="ARBA" id="ARBA00022622"/>
    </source>
</evidence>
<protein>
    <submittedName>
        <fullName evidence="16">LOW QUALITY PROTEIN: glypican-2</fullName>
    </submittedName>
</protein>
<gene>
    <name evidence="16" type="primary">GPC2</name>
</gene>
<proteinExistence type="inferred from homology"/>
<feature type="chain" id="PRO_5027550233" evidence="14">
    <location>
        <begin position="23"/>
        <end position="572"/>
    </location>
</feature>
<keyword evidence="8" id="KW-0325">Glycoprotein</keyword>
<evidence type="ECO:0000256" key="13">
    <source>
        <dbReference type="SAM" id="MobiDB-lite"/>
    </source>
</evidence>
<evidence type="ECO:0000256" key="10">
    <source>
        <dbReference type="ARBA" id="ARBA00023288"/>
    </source>
</evidence>
<dbReference type="GO" id="GO:0005783">
    <property type="term" value="C:endoplasmic reticulum"/>
    <property type="evidence" value="ECO:0007669"/>
    <property type="project" value="Ensembl"/>
</dbReference>
<keyword evidence="6 12" id="KW-0654">Proteoglycan</keyword>